<dbReference type="Proteomes" id="UP001164746">
    <property type="component" value="Chromosome 5"/>
</dbReference>
<sequence length="778" mass="85662">MELYRKFPKFCAGWCFLEIFIFAGQLFGWTSIQYVLKKEGFYSDLCKFDNGAYKKCVSEFINPDDVSSAQIEIFVTKGCDSRYLISRRNKTDLNTDSAGDFNFISQSVMNQTKGQYAFELSTNGNDYASQSGEDNSDVVIQSDQWETGEGDRPTCYDQDARLNLWFSVAICISYVACSVMGPVLNRIGMRLFRLVLICMYIVGVLCIGFAPKEIPWLIAPGLCCMGVAGMGLYATNIHISYLFPAVQSTITSVFVGLYDVSTVCHESGISRRYYCLGLAVVHLILVGISTCFLLPSNKLRLRSTDHAVARKEKPSVATYDKVPGPDGNCISEKEKFLNVGLDQDNDADGRKVRALRSLCSIEYLLHVFWMCCQGLRFVTFLGFFSAWTGTKFRGNSIKGRPDFQRRRLPIVLPLAVTSLLSIIITSLIFVQQEIFINIVFVVFTIYRSFLFSFEITFLNDVYPLQTFPVLFGVLHSSAGLAGLLQYPLFEWYKSSQLAPDQANVSTGQYPNISIGQYANISIGQYANISTGRYANISTGQYANISIGQYANISTGRYANISTGQYANISTGQYANTSTGQYANISTGQYANISTGRNANISTGQYVNISIGQYANISTGQYVKISIGQYANTSTGQYANISTGQYVNISIGQYANTSTVQYANISTEQYVNISIGQYVNTSTGQYANTSTGQYANISIGQYVNISTGQYVNTSTGQYVNTSTGQYATDNTSTPVLDNASTPLLDKTPTPVLDNTSTSVSDNTSTPVLENTLTSVSDNK</sequence>
<feature type="compositionally biased region" description="Polar residues" evidence="1">
    <location>
        <begin position="765"/>
        <end position="778"/>
    </location>
</feature>
<feature type="transmembrane region" description="Helical" evidence="2">
    <location>
        <begin position="191"/>
        <end position="210"/>
    </location>
</feature>
<reference evidence="3" key="1">
    <citation type="submission" date="2022-11" db="EMBL/GenBank/DDBJ databases">
        <title>Centuries of genome instability and evolution in soft-shell clam transmissible cancer (bioRxiv).</title>
        <authorList>
            <person name="Hart S.F.M."/>
            <person name="Yonemitsu M.A."/>
            <person name="Giersch R.M."/>
            <person name="Beal B.F."/>
            <person name="Arriagada G."/>
            <person name="Davis B.W."/>
            <person name="Ostrander E.A."/>
            <person name="Goff S.P."/>
            <person name="Metzger M.J."/>
        </authorList>
    </citation>
    <scope>NUCLEOTIDE SEQUENCE</scope>
    <source>
        <strain evidence="3">MELC-2E11</strain>
        <tissue evidence="3">Siphon/mantle</tissue>
    </source>
</reference>
<feature type="transmembrane region" description="Helical" evidence="2">
    <location>
        <begin position="216"/>
        <end position="234"/>
    </location>
</feature>
<feature type="transmembrane region" description="Helical" evidence="2">
    <location>
        <begin position="12"/>
        <end position="32"/>
    </location>
</feature>
<gene>
    <name evidence="3" type="ORF">MAR_021689</name>
</gene>
<feature type="compositionally biased region" description="Low complexity" evidence="1">
    <location>
        <begin position="752"/>
        <end position="764"/>
    </location>
</feature>
<dbReference type="Gene3D" id="3.80.10.10">
    <property type="entry name" value="Ribonuclease Inhibitor"/>
    <property type="match status" value="1"/>
</dbReference>
<dbReference type="PANTHER" id="PTHR20765:SF1">
    <property type="entry name" value="EQUILIBRATIVE NUCLEOBASE TRANSPORTER 1"/>
    <property type="match status" value="1"/>
</dbReference>
<feature type="transmembrane region" description="Helical" evidence="2">
    <location>
        <begin position="434"/>
        <end position="457"/>
    </location>
</feature>
<feature type="transmembrane region" description="Helical" evidence="2">
    <location>
        <begin position="273"/>
        <end position="295"/>
    </location>
</feature>
<dbReference type="InterPro" id="IPR027197">
    <property type="entry name" value="SLC43A3"/>
</dbReference>
<feature type="transmembrane region" description="Helical" evidence="2">
    <location>
        <begin position="408"/>
        <end position="428"/>
    </location>
</feature>
<keyword evidence="4" id="KW-1185">Reference proteome</keyword>
<feature type="transmembrane region" description="Helical" evidence="2">
    <location>
        <begin position="363"/>
        <end position="387"/>
    </location>
</feature>
<dbReference type="PANTHER" id="PTHR20765">
    <property type="entry name" value="SOLUTE CARRIER FAMILY 43 MEMBER 3-RELATED"/>
    <property type="match status" value="1"/>
</dbReference>
<protein>
    <submittedName>
        <fullName evidence="3">SANT-like protein</fullName>
    </submittedName>
</protein>
<feature type="transmembrane region" description="Helical" evidence="2">
    <location>
        <begin position="164"/>
        <end position="184"/>
    </location>
</feature>
<name>A0ABY7E8G8_MYAAR</name>
<feature type="compositionally biased region" description="Polar residues" evidence="1">
    <location>
        <begin position="725"/>
        <end position="740"/>
    </location>
</feature>
<evidence type="ECO:0000256" key="2">
    <source>
        <dbReference type="SAM" id="Phobius"/>
    </source>
</evidence>
<dbReference type="InterPro" id="IPR032675">
    <property type="entry name" value="LRR_dom_sf"/>
</dbReference>
<keyword evidence="2" id="KW-1133">Transmembrane helix</keyword>
<feature type="region of interest" description="Disordered" evidence="1">
    <location>
        <begin position="725"/>
        <end position="778"/>
    </location>
</feature>
<dbReference type="Gene3D" id="1.20.1250.20">
    <property type="entry name" value="MFS general substrate transporter like domains"/>
    <property type="match status" value="1"/>
</dbReference>
<accession>A0ABY7E8G8</accession>
<evidence type="ECO:0000313" key="4">
    <source>
        <dbReference type="Proteomes" id="UP001164746"/>
    </source>
</evidence>
<dbReference type="InterPro" id="IPR036259">
    <property type="entry name" value="MFS_trans_sf"/>
</dbReference>
<feature type="transmembrane region" description="Helical" evidence="2">
    <location>
        <begin position="469"/>
        <end position="489"/>
    </location>
</feature>
<dbReference type="SUPFAM" id="SSF103473">
    <property type="entry name" value="MFS general substrate transporter"/>
    <property type="match status" value="1"/>
</dbReference>
<dbReference type="EMBL" id="CP111016">
    <property type="protein sequence ID" value="WAR06320.1"/>
    <property type="molecule type" value="Genomic_DNA"/>
</dbReference>
<evidence type="ECO:0000256" key="1">
    <source>
        <dbReference type="SAM" id="MobiDB-lite"/>
    </source>
</evidence>
<organism evidence="3 4">
    <name type="scientific">Mya arenaria</name>
    <name type="common">Soft-shell clam</name>
    <dbReference type="NCBI Taxonomy" id="6604"/>
    <lineage>
        <taxon>Eukaryota</taxon>
        <taxon>Metazoa</taxon>
        <taxon>Spiralia</taxon>
        <taxon>Lophotrochozoa</taxon>
        <taxon>Mollusca</taxon>
        <taxon>Bivalvia</taxon>
        <taxon>Autobranchia</taxon>
        <taxon>Heteroconchia</taxon>
        <taxon>Euheterodonta</taxon>
        <taxon>Imparidentia</taxon>
        <taxon>Neoheterodontei</taxon>
        <taxon>Myida</taxon>
        <taxon>Myoidea</taxon>
        <taxon>Myidae</taxon>
        <taxon>Mya</taxon>
    </lineage>
</organism>
<evidence type="ECO:0000313" key="3">
    <source>
        <dbReference type="EMBL" id="WAR06320.1"/>
    </source>
</evidence>
<keyword evidence="2" id="KW-0472">Membrane</keyword>
<keyword evidence="2" id="KW-0812">Transmembrane</keyword>
<proteinExistence type="predicted"/>